<dbReference type="RefSeq" id="WP_022392757.1">
    <property type="nucleotide sequence ID" value="NZ_JADNIJ010000003.1"/>
</dbReference>
<accession>A0A412XVX3</accession>
<dbReference type="AlphaFoldDB" id="A0A412XVX3"/>
<comment type="caution">
    <text evidence="1">The sequence shown here is derived from an EMBL/GenBank/DDBJ whole genome shotgun (WGS) entry which is preliminary data.</text>
</comment>
<evidence type="ECO:0000313" key="4">
    <source>
        <dbReference type="Proteomes" id="UP000285650"/>
    </source>
</evidence>
<gene>
    <name evidence="2" type="ORF">DW712_19720</name>
    <name evidence="1" type="ORF">DWW10_20040</name>
</gene>
<dbReference type="Proteomes" id="UP000283850">
    <property type="component" value="Unassembled WGS sequence"/>
</dbReference>
<protein>
    <submittedName>
        <fullName evidence="1">Type II toxin-antitoxin system HicB family antitoxin</fullName>
    </submittedName>
</protein>
<dbReference type="EMBL" id="QSKV01000016">
    <property type="protein sequence ID" value="RHE89053.1"/>
    <property type="molecule type" value="Genomic_DNA"/>
</dbReference>
<dbReference type="Proteomes" id="UP000285650">
    <property type="component" value="Unassembled WGS sequence"/>
</dbReference>
<evidence type="ECO:0000313" key="2">
    <source>
        <dbReference type="EMBL" id="RHE89053.1"/>
    </source>
</evidence>
<evidence type="ECO:0000313" key="3">
    <source>
        <dbReference type="Proteomes" id="UP000283850"/>
    </source>
</evidence>
<evidence type="ECO:0000313" key="1">
    <source>
        <dbReference type="EMBL" id="RGV49500.1"/>
    </source>
</evidence>
<sequence>MEKIIVVIEKSKDFYDGYSDNCDGIYGAGDSIQAVKDDIHEAIRLIKKNLPVEQWPEQIKGEYEIEFKLDVASFLEYYSKFLSLAGMEKITGINQKQLSNYLNRRSIPRRQQAERICSGLHSFAKELLSVTL</sequence>
<name>A0A412XVX3_9BACE</name>
<dbReference type="EMBL" id="QRZF01000018">
    <property type="protein sequence ID" value="RGV49500.1"/>
    <property type="molecule type" value="Genomic_DNA"/>
</dbReference>
<reference evidence="3 4" key="1">
    <citation type="submission" date="2018-08" db="EMBL/GenBank/DDBJ databases">
        <title>A genome reference for cultivated species of the human gut microbiota.</title>
        <authorList>
            <person name="Zou Y."/>
            <person name="Xue W."/>
            <person name="Luo G."/>
        </authorList>
    </citation>
    <scope>NUCLEOTIDE SEQUENCE [LARGE SCALE GENOMIC DNA]</scope>
    <source>
        <strain evidence="1 3">AF14-32</strain>
        <strain evidence="2 4">AM27-17</strain>
    </source>
</reference>
<proteinExistence type="predicted"/>
<organism evidence="1 3">
    <name type="scientific">Bacteroides intestinalis</name>
    <dbReference type="NCBI Taxonomy" id="329854"/>
    <lineage>
        <taxon>Bacteria</taxon>
        <taxon>Pseudomonadati</taxon>
        <taxon>Bacteroidota</taxon>
        <taxon>Bacteroidia</taxon>
        <taxon>Bacteroidales</taxon>
        <taxon>Bacteroidaceae</taxon>
        <taxon>Bacteroides</taxon>
    </lineage>
</organism>